<evidence type="ECO:0000313" key="2">
    <source>
        <dbReference type="Proteomes" id="UP000580250"/>
    </source>
</evidence>
<dbReference type="EMBL" id="CAJEWN010000230">
    <property type="protein sequence ID" value="CAD2174160.1"/>
    <property type="molecule type" value="Genomic_DNA"/>
</dbReference>
<name>A0A6V7VGT2_MELEN</name>
<accession>A0A6V7VGT2</accession>
<dbReference type="AlphaFoldDB" id="A0A6V7VGT2"/>
<gene>
    <name evidence="1" type="ORF">MENT_LOCUS25809</name>
</gene>
<reference evidence="1 2" key="1">
    <citation type="submission" date="2020-08" db="EMBL/GenBank/DDBJ databases">
        <authorList>
            <person name="Koutsovoulos G."/>
            <person name="Danchin GJ E."/>
        </authorList>
    </citation>
    <scope>NUCLEOTIDE SEQUENCE [LARGE SCALE GENOMIC DNA]</scope>
</reference>
<dbReference type="Proteomes" id="UP000580250">
    <property type="component" value="Unassembled WGS sequence"/>
</dbReference>
<protein>
    <submittedName>
        <fullName evidence="1">Uncharacterized protein</fullName>
    </submittedName>
</protein>
<organism evidence="1 2">
    <name type="scientific">Meloidogyne enterolobii</name>
    <name type="common">Root-knot nematode worm</name>
    <name type="synonym">Meloidogyne mayaguensis</name>
    <dbReference type="NCBI Taxonomy" id="390850"/>
    <lineage>
        <taxon>Eukaryota</taxon>
        <taxon>Metazoa</taxon>
        <taxon>Ecdysozoa</taxon>
        <taxon>Nematoda</taxon>
        <taxon>Chromadorea</taxon>
        <taxon>Rhabditida</taxon>
        <taxon>Tylenchina</taxon>
        <taxon>Tylenchomorpha</taxon>
        <taxon>Tylenchoidea</taxon>
        <taxon>Meloidogynidae</taxon>
        <taxon>Meloidogyninae</taxon>
        <taxon>Meloidogyne</taxon>
    </lineage>
</organism>
<proteinExistence type="predicted"/>
<sequence>MFKLLKICPNFCPICGRFRPIFEWLRPILLFWKGPPWFMCKIISQVFKLSLIKFRQPTFGGTLT</sequence>
<comment type="caution">
    <text evidence="1">The sequence shown here is derived from an EMBL/GenBank/DDBJ whole genome shotgun (WGS) entry which is preliminary data.</text>
</comment>
<evidence type="ECO:0000313" key="1">
    <source>
        <dbReference type="EMBL" id="CAD2174160.1"/>
    </source>
</evidence>